<dbReference type="AlphaFoldDB" id="A0A9N9QPP3"/>
<keyword evidence="1" id="KW-0732">Signal</keyword>
<evidence type="ECO:0000256" key="1">
    <source>
        <dbReference type="SAM" id="SignalP"/>
    </source>
</evidence>
<gene>
    <name evidence="2" type="ORF">DIATSA_LOCUS648</name>
</gene>
<dbReference type="InterPro" id="IPR039782">
    <property type="entry name" value="VPS13B"/>
</dbReference>
<feature type="chain" id="PRO_5040466566" evidence="1">
    <location>
        <begin position="18"/>
        <end position="526"/>
    </location>
</feature>
<reference evidence="2" key="1">
    <citation type="submission" date="2021-12" db="EMBL/GenBank/DDBJ databases">
        <authorList>
            <person name="King R."/>
        </authorList>
    </citation>
    <scope>NUCLEOTIDE SEQUENCE</scope>
</reference>
<proteinExistence type="predicted"/>
<evidence type="ECO:0000313" key="3">
    <source>
        <dbReference type="Proteomes" id="UP001153714"/>
    </source>
</evidence>
<sequence length="526" mass="57818">MFFWFQWVVSRATLVVATRTVKLAFDMDDIISTVDLQSHYSQLKVKVASASVRHYERTGSYDWTAGVLGGRVLEAREPTNAIEENHFMSITVTQARISNLPANWKEELNPKLLEEKNTDTMWEIYATVAPLEAVLQPEVLKNIVSLAHEFSPRSFCPLQSEVTETRITNWQWPMCYVNAGGLRLLLTSEENGCINDDTFIFQINKLTVNPYPENPICRRPVNTAADVNWLGSTGLLEGQQYEVLVHGCGIRSAQLHQLACQEVSENELLKGTGGENPALKWTQPVISPIITPMLHNVDISCVLAPAIYSSDVLVSGPAVELNLVSDCALDVSIEQLRLASVVLKDLVDARPNELLFEKNECDACPFAPLLMRTADIRPNTNENIFTEDLMKSSQIGVQSVDAADSGVDTVTSHSTLKTGSRLDDATAKKTLSVVFVDHTAAPSEYLEVFVTMGVIDISLYAIDDGSPLLASLRPPAVTAAAPAPATSPVPNSNTHVKSRYIRVFSEIHRHKACALTLVILTSGLCQ</sequence>
<protein>
    <submittedName>
        <fullName evidence="2">Uncharacterized protein</fullName>
    </submittedName>
</protein>
<dbReference type="Proteomes" id="UP001153714">
    <property type="component" value="Chromosome 1"/>
</dbReference>
<feature type="signal peptide" evidence="1">
    <location>
        <begin position="1"/>
        <end position="17"/>
    </location>
</feature>
<accession>A0A9N9QPP3</accession>
<keyword evidence="3" id="KW-1185">Reference proteome</keyword>
<name>A0A9N9QPP3_9NEOP</name>
<evidence type="ECO:0000313" key="2">
    <source>
        <dbReference type="EMBL" id="CAG9782388.1"/>
    </source>
</evidence>
<dbReference type="OrthoDB" id="445152at2759"/>
<dbReference type="PANTHER" id="PTHR12517">
    <property type="entry name" value="VACUOLAR PROTEIN SORTING-ASSOCIATED PROTEIN 13B"/>
    <property type="match status" value="1"/>
</dbReference>
<organism evidence="2 3">
    <name type="scientific">Diatraea saccharalis</name>
    <name type="common">sugarcane borer</name>
    <dbReference type="NCBI Taxonomy" id="40085"/>
    <lineage>
        <taxon>Eukaryota</taxon>
        <taxon>Metazoa</taxon>
        <taxon>Ecdysozoa</taxon>
        <taxon>Arthropoda</taxon>
        <taxon>Hexapoda</taxon>
        <taxon>Insecta</taxon>
        <taxon>Pterygota</taxon>
        <taxon>Neoptera</taxon>
        <taxon>Endopterygota</taxon>
        <taxon>Lepidoptera</taxon>
        <taxon>Glossata</taxon>
        <taxon>Ditrysia</taxon>
        <taxon>Pyraloidea</taxon>
        <taxon>Crambidae</taxon>
        <taxon>Crambinae</taxon>
        <taxon>Diatraea</taxon>
    </lineage>
</organism>
<dbReference type="PANTHER" id="PTHR12517:SF0">
    <property type="entry name" value="INTERMEMBRANE LIPID TRANSFER PROTEIN VPS13B"/>
    <property type="match status" value="1"/>
</dbReference>
<reference evidence="2" key="2">
    <citation type="submission" date="2022-10" db="EMBL/GenBank/DDBJ databases">
        <authorList>
            <consortium name="ENA_rothamsted_submissions"/>
            <consortium name="culmorum"/>
            <person name="King R."/>
        </authorList>
    </citation>
    <scope>NUCLEOTIDE SEQUENCE</scope>
</reference>
<dbReference type="EMBL" id="OU893332">
    <property type="protein sequence ID" value="CAG9782388.1"/>
    <property type="molecule type" value="Genomic_DNA"/>
</dbReference>